<reference evidence="1 2" key="1">
    <citation type="submission" date="2019-10" db="EMBL/GenBank/DDBJ databases">
        <title>Gracilibacillus sp. nov. isolated from rice seeds.</title>
        <authorList>
            <person name="He S."/>
        </authorList>
    </citation>
    <scope>NUCLEOTIDE SEQUENCE [LARGE SCALE GENOMIC DNA]</scope>
    <source>
        <strain evidence="1 2">TD8</strain>
    </source>
</reference>
<evidence type="ECO:0000313" key="2">
    <source>
        <dbReference type="Proteomes" id="UP000480246"/>
    </source>
</evidence>
<gene>
    <name evidence="1" type="ORF">F9U64_19005</name>
</gene>
<dbReference type="AlphaFoldDB" id="A0A7C8GQR0"/>
<dbReference type="OrthoDB" id="9802430at2"/>
<keyword evidence="2" id="KW-1185">Reference proteome</keyword>
<name>A0A7C8GQR0_9BACI</name>
<organism evidence="1 2">
    <name type="scientific">Gracilibacillus oryzae</name>
    <dbReference type="NCBI Taxonomy" id="1672701"/>
    <lineage>
        <taxon>Bacteria</taxon>
        <taxon>Bacillati</taxon>
        <taxon>Bacillota</taxon>
        <taxon>Bacilli</taxon>
        <taxon>Bacillales</taxon>
        <taxon>Bacillaceae</taxon>
        <taxon>Gracilibacillus</taxon>
    </lineage>
</organism>
<comment type="caution">
    <text evidence="1">The sequence shown here is derived from an EMBL/GenBank/DDBJ whole genome shotgun (WGS) entry which is preliminary data.</text>
</comment>
<sequence length="107" mass="12332">MNFKDQLKKDLDIFINPKEFADFHRLDGIEMPVVIDEFTMDEFSGPQKLESAMEGIYQSTKTIYVKSAAYSKPKVGYRLQLDEEDYEVIGVSENMGMLKIDLSSYES</sequence>
<dbReference type="RefSeq" id="WP_153406459.1">
    <property type="nucleotide sequence ID" value="NZ_ML762446.1"/>
</dbReference>
<proteinExistence type="predicted"/>
<dbReference type="EMBL" id="WEID01000099">
    <property type="protein sequence ID" value="KAB8126911.1"/>
    <property type="molecule type" value="Genomic_DNA"/>
</dbReference>
<protein>
    <submittedName>
        <fullName evidence="1">Uncharacterized protein</fullName>
    </submittedName>
</protein>
<accession>A0A7C8GQR0</accession>
<evidence type="ECO:0000313" key="1">
    <source>
        <dbReference type="EMBL" id="KAB8126911.1"/>
    </source>
</evidence>
<dbReference type="Proteomes" id="UP000480246">
    <property type="component" value="Unassembled WGS sequence"/>
</dbReference>